<dbReference type="KEGG" id="mri:Mal4_24420"/>
<evidence type="ECO:0000313" key="3">
    <source>
        <dbReference type="Proteomes" id="UP000320496"/>
    </source>
</evidence>
<dbReference type="RefSeq" id="WP_197444340.1">
    <property type="nucleotide sequence ID" value="NZ_CP036275.1"/>
</dbReference>
<keyword evidence="1" id="KW-0732">Signal</keyword>
<dbReference type="NCBIfam" id="TIGR03067">
    <property type="entry name" value="Planc_TIGR03067"/>
    <property type="match status" value="1"/>
</dbReference>
<dbReference type="Proteomes" id="UP000320496">
    <property type="component" value="Chromosome"/>
</dbReference>
<protein>
    <recommendedName>
        <fullName evidence="4">Lipocalin-like domain-containing protein</fullName>
    </recommendedName>
</protein>
<evidence type="ECO:0000313" key="2">
    <source>
        <dbReference type="EMBL" id="QDU38120.1"/>
    </source>
</evidence>
<feature type="chain" id="PRO_5021713800" description="Lipocalin-like domain-containing protein" evidence="1">
    <location>
        <begin position="24"/>
        <end position="162"/>
    </location>
</feature>
<gene>
    <name evidence="2" type="ORF">Mal4_24420</name>
</gene>
<dbReference type="AlphaFoldDB" id="A0A517Z6K0"/>
<keyword evidence="3" id="KW-1185">Reference proteome</keyword>
<sequence precursor="true">MRAQIRHFSLVALLLLIGVPAVAEDAQSKDAERTSGPASEQEAIQALQGNWRLVDVTFDGEPSDGTLPDQLLTVRGRNVHFRHGDGSEHESQRMYSVNPHREPAELTMYGDNFLIQAIYRIDGHRLTIAFHGRSEQARPESFEADGTSEAGPLCTWTYRRVE</sequence>
<proteinExistence type="predicted"/>
<dbReference type="EMBL" id="CP036275">
    <property type="protein sequence ID" value="QDU38120.1"/>
    <property type="molecule type" value="Genomic_DNA"/>
</dbReference>
<evidence type="ECO:0008006" key="4">
    <source>
        <dbReference type="Google" id="ProtNLM"/>
    </source>
</evidence>
<evidence type="ECO:0000256" key="1">
    <source>
        <dbReference type="SAM" id="SignalP"/>
    </source>
</evidence>
<reference evidence="2 3" key="1">
    <citation type="submission" date="2019-02" db="EMBL/GenBank/DDBJ databases">
        <title>Deep-cultivation of Planctomycetes and their phenomic and genomic characterization uncovers novel biology.</title>
        <authorList>
            <person name="Wiegand S."/>
            <person name="Jogler M."/>
            <person name="Boedeker C."/>
            <person name="Pinto D."/>
            <person name="Vollmers J."/>
            <person name="Rivas-Marin E."/>
            <person name="Kohn T."/>
            <person name="Peeters S.H."/>
            <person name="Heuer A."/>
            <person name="Rast P."/>
            <person name="Oberbeckmann S."/>
            <person name="Bunk B."/>
            <person name="Jeske O."/>
            <person name="Meyerdierks A."/>
            <person name="Storesund J.E."/>
            <person name="Kallscheuer N."/>
            <person name="Luecker S."/>
            <person name="Lage O.M."/>
            <person name="Pohl T."/>
            <person name="Merkel B.J."/>
            <person name="Hornburger P."/>
            <person name="Mueller R.-W."/>
            <person name="Bruemmer F."/>
            <person name="Labrenz M."/>
            <person name="Spormann A.M."/>
            <person name="Op den Camp H."/>
            <person name="Overmann J."/>
            <person name="Amann R."/>
            <person name="Jetten M.S.M."/>
            <person name="Mascher T."/>
            <person name="Medema M.H."/>
            <person name="Devos D.P."/>
            <person name="Kaster A.-K."/>
            <person name="Ovreas L."/>
            <person name="Rohde M."/>
            <person name="Galperin M.Y."/>
            <person name="Jogler C."/>
        </authorList>
    </citation>
    <scope>NUCLEOTIDE SEQUENCE [LARGE SCALE GENOMIC DNA]</scope>
    <source>
        <strain evidence="2 3">Mal4</strain>
    </source>
</reference>
<organism evidence="2 3">
    <name type="scientific">Maioricimonas rarisocia</name>
    <dbReference type="NCBI Taxonomy" id="2528026"/>
    <lineage>
        <taxon>Bacteria</taxon>
        <taxon>Pseudomonadati</taxon>
        <taxon>Planctomycetota</taxon>
        <taxon>Planctomycetia</taxon>
        <taxon>Planctomycetales</taxon>
        <taxon>Planctomycetaceae</taxon>
        <taxon>Maioricimonas</taxon>
    </lineage>
</organism>
<accession>A0A517Z6K0</accession>
<name>A0A517Z6K0_9PLAN</name>
<dbReference type="InterPro" id="IPR017504">
    <property type="entry name" value="CHP03067_Planctomycetes"/>
</dbReference>
<feature type="signal peptide" evidence="1">
    <location>
        <begin position="1"/>
        <end position="23"/>
    </location>
</feature>